<evidence type="ECO:0000256" key="1">
    <source>
        <dbReference type="ARBA" id="ARBA00005017"/>
    </source>
</evidence>
<dbReference type="InterPro" id="IPR006204">
    <property type="entry name" value="GHMP_kinase_N_dom"/>
</dbReference>
<dbReference type="GO" id="GO:0004631">
    <property type="term" value="F:phosphomevalonate kinase activity"/>
    <property type="evidence" value="ECO:0007669"/>
    <property type="project" value="UniProtKB-UniRule"/>
</dbReference>
<dbReference type="GO" id="GO:0010142">
    <property type="term" value="P:farnesyl diphosphate biosynthetic process, mevalonate pathway"/>
    <property type="evidence" value="ECO:0007669"/>
    <property type="project" value="EnsemblFungi"/>
</dbReference>
<name>A0A151GQF3_DRECN</name>
<reference evidence="17 18" key="1">
    <citation type="journal article" date="2016" name="Sci. Rep.">
        <title>Insights into Adaptations to a Near-Obligate Nematode Endoparasitic Lifestyle from the Finished Genome of Drechmeria coniospora.</title>
        <authorList>
            <person name="Zhang L."/>
            <person name="Zhou Z."/>
            <person name="Guo Q."/>
            <person name="Fokkens L."/>
            <person name="Miskei M."/>
            <person name="Pocsi I."/>
            <person name="Zhang W."/>
            <person name="Chen M."/>
            <person name="Wang L."/>
            <person name="Sun Y."/>
            <person name="Donzelli B.G."/>
            <person name="Gibson D.M."/>
            <person name="Nelson D.R."/>
            <person name="Luo J.G."/>
            <person name="Rep M."/>
            <person name="Liu H."/>
            <person name="Yang S."/>
            <person name="Wang J."/>
            <person name="Krasnoff S.B."/>
            <person name="Xu Y."/>
            <person name="Molnar I."/>
            <person name="Lin M."/>
        </authorList>
    </citation>
    <scope>NUCLEOTIDE SEQUENCE [LARGE SCALE GENOMIC DNA]</scope>
    <source>
        <strain evidence="17 18">ARSEF 6962</strain>
    </source>
</reference>
<evidence type="ECO:0000259" key="16">
    <source>
        <dbReference type="Pfam" id="PF00288"/>
    </source>
</evidence>
<dbReference type="PANTHER" id="PTHR31814">
    <property type="match status" value="1"/>
</dbReference>
<organism evidence="17 18">
    <name type="scientific">Drechmeria coniospora</name>
    <name type="common">Nematophagous fungus</name>
    <name type="synonym">Meria coniospora</name>
    <dbReference type="NCBI Taxonomy" id="98403"/>
    <lineage>
        <taxon>Eukaryota</taxon>
        <taxon>Fungi</taxon>
        <taxon>Dikarya</taxon>
        <taxon>Ascomycota</taxon>
        <taxon>Pezizomycotina</taxon>
        <taxon>Sordariomycetes</taxon>
        <taxon>Hypocreomycetidae</taxon>
        <taxon>Hypocreales</taxon>
        <taxon>Ophiocordycipitaceae</taxon>
        <taxon>Drechmeria</taxon>
    </lineage>
</organism>
<dbReference type="InterPro" id="IPR035102">
    <property type="entry name" value="Phosphomevalonate_kinase"/>
</dbReference>
<dbReference type="InterPro" id="IPR036554">
    <property type="entry name" value="GHMP_kinase_C_sf"/>
</dbReference>
<dbReference type="UniPathway" id="UPA00057">
    <property type="reaction ID" value="UER00099"/>
</dbReference>
<dbReference type="AlphaFoldDB" id="A0A151GQF3"/>
<dbReference type="PIRSF" id="PIRSF017288">
    <property type="entry name" value="PMK_GHMP_euk"/>
    <property type="match status" value="1"/>
</dbReference>
<comment type="pathway">
    <text evidence="1 15">Isoprenoid biosynthesis; isopentenyl diphosphate biosynthesis via mevalonate pathway; isopentenyl diphosphate from (R)-mevalonate: step 2/3.</text>
</comment>
<keyword evidence="10" id="KW-0756">Sterol biosynthesis</keyword>
<dbReference type="GO" id="GO:0005777">
    <property type="term" value="C:peroxisome"/>
    <property type="evidence" value="ECO:0007669"/>
    <property type="project" value="TreeGrafter"/>
</dbReference>
<evidence type="ECO:0000256" key="11">
    <source>
        <dbReference type="ARBA" id="ARBA00023098"/>
    </source>
</evidence>
<dbReference type="GO" id="GO:0005524">
    <property type="term" value="F:ATP binding"/>
    <property type="evidence" value="ECO:0007669"/>
    <property type="project" value="UniProtKB-UniRule"/>
</dbReference>
<dbReference type="RefSeq" id="XP_040658675.1">
    <property type="nucleotide sequence ID" value="XM_040797792.1"/>
</dbReference>
<dbReference type="SUPFAM" id="SSF55060">
    <property type="entry name" value="GHMP Kinase, C-terminal domain"/>
    <property type="match status" value="1"/>
</dbReference>
<proteinExistence type="inferred from homology"/>
<evidence type="ECO:0000256" key="15">
    <source>
        <dbReference type="PIRNR" id="PIRNR017288"/>
    </source>
</evidence>
<evidence type="ECO:0000256" key="14">
    <source>
        <dbReference type="ARBA" id="ARBA00029326"/>
    </source>
</evidence>
<dbReference type="InterPro" id="IPR020568">
    <property type="entry name" value="Ribosomal_Su5_D2-typ_SF"/>
</dbReference>
<evidence type="ECO:0000256" key="9">
    <source>
        <dbReference type="ARBA" id="ARBA00022955"/>
    </source>
</evidence>
<protein>
    <recommendedName>
        <fullName evidence="3 15">Phosphomevalonate kinase</fullName>
        <ecNumber evidence="3 15">2.7.4.2</ecNumber>
    </recommendedName>
</protein>
<evidence type="ECO:0000256" key="8">
    <source>
        <dbReference type="ARBA" id="ARBA00022840"/>
    </source>
</evidence>
<dbReference type="EMBL" id="LAYC01000001">
    <property type="protein sequence ID" value="KYK59323.1"/>
    <property type="molecule type" value="Genomic_DNA"/>
</dbReference>
<dbReference type="InParanoid" id="A0A151GQF3"/>
<evidence type="ECO:0000256" key="10">
    <source>
        <dbReference type="ARBA" id="ARBA00023011"/>
    </source>
</evidence>
<keyword evidence="7 15" id="KW-0418">Kinase</keyword>
<evidence type="ECO:0000256" key="3">
    <source>
        <dbReference type="ARBA" id="ARBA00012958"/>
    </source>
</evidence>
<dbReference type="GeneID" id="63713096"/>
<dbReference type="InterPro" id="IPR016005">
    <property type="entry name" value="Erg8"/>
</dbReference>
<evidence type="ECO:0000313" key="18">
    <source>
        <dbReference type="Proteomes" id="UP000076580"/>
    </source>
</evidence>
<dbReference type="Proteomes" id="UP000076580">
    <property type="component" value="Chromosome 01"/>
</dbReference>
<dbReference type="PANTHER" id="PTHR31814:SF2">
    <property type="entry name" value="PHOSPHOMEVALONATE KINASE"/>
    <property type="match status" value="1"/>
</dbReference>
<evidence type="ECO:0000256" key="13">
    <source>
        <dbReference type="ARBA" id="ARBA00023221"/>
    </source>
</evidence>
<keyword evidence="4 15" id="KW-0444">Lipid biosynthesis</keyword>
<dbReference type="GO" id="GO:0019287">
    <property type="term" value="P:isopentenyl diphosphate biosynthetic process, mevalonate pathway"/>
    <property type="evidence" value="ECO:0007669"/>
    <property type="project" value="UniProtKB-UniRule"/>
</dbReference>
<keyword evidence="9 15" id="KW-0752">Steroid biosynthesis</keyword>
<evidence type="ECO:0000256" key="4">
    <source>
        <dbReference type="ARBA" id="ARBA00022516"/>
    </source>
</evidence>
<dbReference type="InterPro" id="IPR014721">
    <property type="entry name" value="Ribsml_uS5_D2-typ_fold_subgr"/>
</dbReference>
<dbReference type="EC" id="2.7.4.2" evidence="3 15"/>
<keyword evidence="6" id="KW-0547">Nucleotide-binding</keyword>
<dbReference type="STRING" id="98403.A0A151GQF3"/>
<dbReference type="Pfam" id="PF00288">
    <property type="entry name" value="GHMP_kinases_N"/>
    <property type="match status" value="1"/>
</dbReference>
<evidence type="ECO:0000256" key="6">
    <source>
        <dbReference type="ARBA" id="ARBA00022741"/>
    </source>
</evidence>
<dbReference type="Gene3D" id="3.30.70.890">
    <property type="entry name" value="GHMP kinase, C-terminal domain"/>
    <property type="match status" value="1"/>
</dbReference>
<dbReference type="GO" id="GO:0031388">
    <property type="term" value="P:organic acid phosphorylation"/>
    <property type="evidence" value="ECO:0007669"/>
    <property type="project" value="EnsemblFungi"/>
</dbReference>
<comment type="catalytic activity">
    <reaction evidence="14">
        <text>(R)-5-phosphomevalonate + ATP = (R)-5-diphosphomevalonate + ADP</text>
        <dbReference type="Rhea" id="RHEA:16341"/>
        <dbReference type="ChEBI" id="CHEBI:30616"/>
        <dbReference type="ChEBI" id="CHEBI:57557"/>
        <dbReference type="ChEBI" id="CHEBI:58146"/>
        <dbReference type="ChEBI" id="CHEBI:456216"/>
        <dbReference type="EC" id="2.7.4.2"/>
    </reaction>
    <physiologicalReaction direction="left-to-right" evidence="14">
        <dbReference type="Rhea" id="RHEA:16342"/>
    </physiologicalReaction>
</comment>
<evidence type="ECO:0000256" key="7">
    <source>
        <dbReference type="ARBA" id="ARBA00022777"/>
    </source>
</evidence>
<dbReference type="SUPFAM" id="SSF54211">
    <property type="entry name" value="Ribosomal protein S5 domain 2-like"/>
    <property type="match status" value="1"/>
</dbReference>
<gene>
    <name evidence="17" type="ORF">DCS_00453</name>
</gene>
<keyword evidence="12" id="KW-1207">Sterol metabolism</keyword>
<feature type="domain" description="GHMP kinase N-terminal" evidence="16">
    <location>
        <begin position="163"/>
        <end position="229"/>
    </location>
</feature>
<evidence type="ECO:0000256" key="12">
    <source>
        <dbReference type="ARBA" id="ARBA00023166"/>
    </source>
</evidence>
<dbReference type="FunCoup" id="A0A151GQF3">
    <property type="interactions" value="101"/>
</dbReference>
<comment type="similarity">
    <text evidence="2 15">Belongs to the GHMP kinase family. Mevalonate kinase subfamily.</text>
</comment>
<dbReference type="Gene3D" id="3.30.230.10">
    <property type="match status" value="1"/>
</dbReference>
<accession>A0A151GQF3</accession>
<evidence type="ECO:0000313" key="17">
    <source>
        <dbReference type="EMBL" id="KYK59323.1"/>
    </source>
</evidence>
<dbReference type="GO" id="GO:0006696">
    <property type="term" value="P:ergosterol biosynthetic process"/>
    <property type="evidence" value="ECO:0007669"/>
    <property type="project" value="EnsemblFungi"/>
</dbReference>
<evidence type="ECO:0000256" key="5">
    <source>
        <dbReference type="ARBA" id="ARBA00022679"/>
    </source>
</evidence>
<keyword evidence="5 15" id="KW-0808">Transferase</keyword>
<keyword evidence="13 15" id="KW-0753">Steroid metabolism</keyword>
<keyword evidence="11 15" id="KW-0443">Lipid metabolism</keyword>
<keyword evidence="8" id="KW-0067">ATP-binding</keyword>
<keyword evidence="18" id="KW-1185">Reference proteome</keyword>
<evidence type="ECO:0000256" key="2">
    <source>
        <dbReference type="ARBA" id="ARBA00006495"/>
    </source>
</evidence>
<comment type="caution">
    <text evidence="17">The sequence shown here is derived from an EMBL/GenBank/DDBJ whole genome shotgun (WGS) entry which is preliminary data.</text>
</comment>
<sequence>MAGHQNRTVAVSAPGKVLLAGGYLVLDRQHTGLVLGLSARINIVGSGIETSEGVQLNEIVVESPQFLEAQWRYGYHLAPHGGGIKVTQLQVGDKISANSFVETTLSYVLSYIDHMTTKSAAHGKISSVRLVILADNDYYSPSARADPRPGRFAKFSVPLSGANKTGLGSSAALVTALTAALLGYYLSRESFDMATADGKRTLHNLAQAAHCAAQGKVGSGFDVAAAVYGSCTYRRFSPEILQGLPAPGSPGFGERLAAVVNGPTPAWDVEVRTDGLRVPKGLALRMCDVDCGSQTVGMVKKVLSWRSEDPQRSKELWDHLQRKNDSLAATLRDGKLDALPTAILAVRELVRDMSKSSKVPIEPESQTELLDAVSAVEGVYGGVVPGAGGFDALALLMRDDEETKRRVESRLAEWSREKGSVVRLLEVVGEMEGVREEQLDIYSGWL</sequence>